<dbReference type="InterPro" id="IPR005546">
    <property type="entry name" value="Autotransporte_beta"/>
</dbReference>
<evidence type="ECO:0000259" key="1">
    <source>
        <dbReference type="PROSITE" id="PS51208"/>
    </source>
</evidence>
<feature type="domain" description="Autotransporter" evidence="1">
    <location>
        <begin position="489"/>
        <end position="762"/>
    </location>
</feature>
<dbReference type="OrthoDB" id="8038002at2"/>
<dbReference type="PROSITE" id="PS51208">
    <property type="entry name" value="AUTOTRANSPORTER"/>
    <property type="match status" value="1"/>
</dbReference>
<name>A0A1E5XUZ1_9HYPH</name>
<keyword evidence="3" id="KW-1185">Reference proteome</keyword>
<evidence type="ECO:0000313" key="2">
    <source>
        <dbReference type="EMBL" id="OEO32386.1"/>
    </source>
</evidence>
<proteinExistence type="predicted"/>
<dbReference type="InterPro" id="IPR036709">
    <property type="entry name" value="Autotransporte_beta_dom_sf"/>
</dbReference>
<dbReference type="RefSeq" id="WP_069908443.1">
    <property type="nucleotide sequence ID" value="NZ_LAJE02000073.1"/>
</dbReference>
<sequence length="762" mass="75970">MNTRAPAGFSIAGVLRIVGQARLCLVPLSAALLLGTALSPDHAIAQSFTVNSGSTAVTTRTMTGTGDIGLIEFGGTLGPVAGNGVNMIGDDQRLDNFGLIETVGAGAYGLRSTGQNVSIHNAGTIDTSGTNANGINATGGSADIVNDGLIHVDAGFGVRLDGDDATLTNNGTIAADGSSLAVYLTGLHANFVNYGTIQSAGSSGVAASEDGYLVNYGSVLIQGSNGFGLSVGLGGRIENYGLVSTTGDFGTGIFNNTGGLDGIYAYNYGTVVTTGRSARGMYWGGNNGHLLNAGAIETHGLRAAGVLLLGDGIVMENDGTVLTTGDTETGISASGIQAAPSADQTLIINRGSIEATGVGGRGILIEGTNASIVNSGSIVSAQSNAIEFRNGAARLELLAGTAIDGNIRFAGTGNTVSFGPGLNARMSFSGAGMPGTVIAGSNPAVITGNSIAVLDRAGFALADDMSLALLGTLSDAEKGAGLCVGEEVDTECDVSAWLSGIGGFDRQAGSSELAGYGYGLGGLVAGLEFKPGDGFSAGAFVGGAAAAGEVAASQETRLTGGIAGAHLGFARGSVFANFYAALGIVGIDSRRSVADNLVDRGLAEASAETTGYAFTPSATVGVNLDTPLGVLTPSLRARYSRLMLDGYAESGAADTLVVDARTAEEAELRLQLALTLGAGEAATTTLRGGVDATHRQSSVVAELAGQPIAFDPGNSGVSYGGFAGIDFAYQLADGASLEAYSELAFDPTGISAAGQLGYRKAF</sequence>
<dbReference type="Gene3D" id="2.40.128.130">
    <property type="entry name" value="Autotransporter beta-domain"/>
    <property type="match status" value="1"/>
</dbReference>
<dbReference type="Pfam" id="PF03797">
    <property type="entry name" value="Autotransporter"/>
    <property type="match status" value="1"/>
</dbReference>
<protein>
    <recommendedName>
        <fullName evidence="1">Autotransporter domain-containing protein</fullName>
    </recommendedName>
</protein>
<accession>A0A1E5XUZ1</accession>
<dbReference type="SMART" id="SM00869">
    <property type="entry name" value="Autotransporter"/>
    <property type="match status" value="1"/>
</dbReference>
<reference evidence="2 3" key="1">
    <citation type="journal article" date="2015" name="Genome Announc.">
        <title>Genome Assemblies of Three Soil-Associated Devosia species: D. insulae, D. limi, and D. soli.</title>
        <authorList>
            <person name="Hassan Y.I."/>
            <person name="Lepp D."/>
            <person name="Zhou T."/>
        </authorList>
    </citation>
    <scope>NUCLEOTIDE SEQUENCE [LARGE SCALE GENOMIC DNA]</scope>
    <source>
        <strain evidence="2 3">DS-56</strain>
    </source>
</reference>
<gene>
    <name evidence="2" type="ORF">VW23_011735</name>
</gene>
<comment type="caution">
    <text evidence="2">The sequence shown here is derived from an EMBL/GenBank/DDBJ whole genome shotgun (WGS) entry which is preliminary data.</text>
</comment>
<dbReference type="EMBL" id="LAJE02000073">
    <property type="protein sequence ID" value="OEO32386.1"/>
    <property type="molecule type" value="Genomic_DNA"/>
</dbReference>
<dbReference type="AlphaFoldDB" id="A0A1E5XUZ1"/>
<dbReference type="Proteomes" id="UP000095463">
    <property type="component" value="Unassembled WGS sequence"/>
</dbReference>
<evidence type="ECO:0000313" key="3">
    <source>
        <dbReference type="Proteomes" id="UP000095463"/>
    </source>
</evidence>
<dbReference type="SUPFAM" id="SSF103515">
    <property type="entry name" value="Autotransporter"/>
    <property type="match status" value="1"/>
</dbReference>
<organism evidence="2 3">
    <name type="scientific">Devosia insulae DS-56</name>
    <dbReference type="NCBI Taxonomy" id="1116389"/>
    <lineage>
        <taxon>Bacteria</taxon>
        <taxon>Pseudomonadati</taxon>
        <taxon>Pseudomonadota</taxon>
        <taxon>Alphaproteobacteria</taxon>
        <taxon>Hyphomicrobiales</taxon>
        <taxon>Devosiaceae</taxon>
        <taxon>Devosia</taxon>
    </lineage>
</organism>